<keyword evidence="5 7" id="KW-0808">Transferase</keyword>
<dbReference type="NCBIfam" id="TIGR00080">
    <property type="entry name" value="pimt"/>
    <property type="match status" value="1"/>
</dbReference>
<dbReference type="CDD" id="cd02440">
    <property type="entry name" value="AdoMet_MTases"/>
    <property type="match status" value="1"/>
</dbReference>
<dbReference type="Pfam" id="PF01135">
    <property type="entry name" value="PCMT"/>
    <property type="match status" value="1"/>
</dbReference>
<dbReference type="GO" id="GO:0032259">
    <property type="term" value="P:methylation"/>
    <property type="evidence" value="ECO:0007669"/>
    <property type="project" value="UniProtKB-KW"/>
</dbReference>
<dbReference type="EMBL" id="CP036289">
    <property type="protein sequence ID" value="QDU74717.1"/>
    <property type="molecule type" value="Genomic_DNA"/>
</dbReference>
<dbReference type="GO" id="GO:0005737">
    <property type="term" value="C:cytoplasm"/>
    <property type="evidence" value="ECO:0007669"/>
    <property type="project" value="UniProtKB-SubCell"/>
</dbReference>
<evidence type="ECO:0000256" key="1">
    <source>
        <dbReference type="ARBA" id="ARBA00004496"/>
    </source>
</evidence>
<dbReference type="PANTHER" id="PTHR11579:SF0">
    <property type="entry name" value="PROTEIN-L-ISOASPARTATE(D-ASPARTATE) O-METHYLTRANSFERASE"/>
    <property type="match status" value="1"/>
</dbReference>
<accession>A0A518C674</accession>
<evidence type="ECO:0000256" key="7">
    <source>
        <dbReference type="HAMAP-Rule" id="MF_00090"/>
    </source>
</evidence>
<reference evidence="11" key="1">
    <citation type="submission" date="2019-02" db="EMBL/GenBank/DDBJ databases">
        <title>Deep-cultivation of Planctomycetes and their phenomic and genomic characterization uncovers novel biology.</title>
        <authorList>
            <person name="Wiegand S."/>
            <person name="Jogler M."/>
            <person name="Boedeker C."/>
            <person name="Pinto D."/>
            <person name="Vollmers J."/>
            <person name="Rivas-Marin E."/>
            <person name="Kohn T."/>
            <person name="Peeters S.H."/>
            <person name="Heuer A."/>
            <person name="Rast P."/>
            <person name="Oberbeckmann S."/>
            <person name="Bunk B."/>
            <person name="Jeske O."/>
            <person name="Meyerdierks A."/>
            <person name="Storesund J.E."/>
            <person name="Kallscheuer N."/>
            <person name="Luecker S."/>
            <person name="Lage O.M."/>
            <person name="Pohl T."/>
            <person name="Merkel B.J."/>
            <person name="Hornburger P."/>
            <person name="Mueller R.-W."/>
            <person name="Bruemmer F."/>
            <person name="Labrenz M."/>
            <person name="Spormann A.M."/>
            <person name="Op den Camp H."/>
            <person name="Overmann J."/>
            <person name="Amann R."/>
            <person name="Jetten M.S.M."/>
            <person name="Mascher T."/>
            <person name="Medema M.H."/>
            <person name="Devos D.P."/>
            <person name="Kaster A.-K."/>
            <person name="Ovreas L."/>
            <person name="Rohde M."/>
            <person name="Galperin M.Y."/>
            <person name="Jogler C."/>
        </authorList>
    </citation>
    <scope>NUCLEOTIDE SEQUENCE [LARGE SCALE GENOMIC DNA]</scope>
    <source>
        <strain evidence="11">Pan97</strain>
    </source>
</reference>
<dbReference type="EC" id="2.1.1.77" evidence="7"/>
<dbReference type="InterPro" id="IPR000682">
    <property type="entry name" value="PCMT"/>
</dbReference>
<dbReference type="Gene3D" id="2.60.120.260">
    <property type="entry name" value="Galactose-binding domain-like"/>
    <property type="match status" value="1"/>
</dbReference>
<comment type="catalytic activity">
    <reaction evidence="7">
        <text>[protein]-L-isoaspartate + S-adenosyl-L-methionine = [protein]-L-isoaspartate alpha-methyl ester + S-adenosyl-L-homocysteine</text>
        <dbReference type="Rhea" id="RHEA:12705"/>
        <dbReference type="Rhea" id="RHEA-COMP:12143"/>
        <dbReference type="Rhea" id="RHEA-COMP:12144"/>
        <dbReference type="ChEBI" id="CHEBI:57856"/>
        <dbReference type="ChEBI" id="CHEBI:59789"/>
        <dbReference type="ChEBI" id="CHEBI:90596"/>
        <dbReference type="ChEBI" id="CHEBI:90598"/>
        <dbReference type="EC" id="2.1.1.77"/>
    </reaction>
</comment>
<comment type="similarity">
    <text evidence="2 7">Belongs to the methyltransferase superfamily. L-isoaspartyl/D-aspartyl protein methyltransferase family.</text>
</comment>
<feature type="active site" evidence="7">
    <location>
        <position position="89"/>
    </location>
</feature>
<protein>
    <recommendedName>
        <fullName evidence="7">Protein-L-isoaspartate O-methyltransferase</fullName>
        <ecNumber evidence="7">2.1.1.77</ecNumber>
    </recommendedName>
    <alternativeName>
        <fullName evidence="7">L-isoaspartyl protein carboxyl methyltransferase</fullName>
    </alternativeName>
    <alternativeName>
        <fullName evidence="7">Protein L-isoaspartyl methyltransferase</fullName>
    </alternativeName>
    <alternativeName>
        <fullName evidence="7">Protein-beta-aspartate methyltransferase</fullName>
        <shortName evidence="7">PIMT</shortName>
    </alternativeName>
</protein>
<evidence type="ECO:0000313" key="11">
    <source>
        <dbReference type="Proteomes" id="UP000318626"/>
    </source>
</evidence>
<evidence type="ECO:0000256" key="3">
    <source>
        <dbReference type="ARBA" id="ARBA00022490"/>
    </source>
</evidence>
<keyword evidence="11" id="KW-1185">Reference proteome</keyword>
<dbReference type="InterPro" id="IPR029063">
    <property type="entry name" value="SAM-dependent_MTases_sf"/>
</dbReference>
<feature type="chain" id="PRO_5021697314" description="Protein-L-isoaspartate O-methyltransferase" evidence="9">
    <location>
        <begin position="28"/>
        <end position="407"/>
    </location>
</feature>
<keyword evidence="9" id="KW-0732">Signal</keyword>
<feature type="region of interest" description="Disordered" evidence="8">
    <location>
        <begin position="237"/>
        <end position="256"/>
    </location>
</feature>
<dbReference type="FunFam" id="3.40.50.150:FF:000010">
    <property type="entry name" value="Protein-L-isoaspartate O-methyltransferase"/>
    <property type="match status" value="1"/>
</dbReference>
<dbReference type="Proteomes" id="UP000318626">
    <property type="component" value="Chromosome"/>
</dbReference>
<evidence type="ECO:0000256" key="5">
    <source>
        <dbReference type="ARBA" id="ARBA00022679"/>
    </source>
</evidence>
<keyword evidence="4 7" id="KW-0489">Methyltransferase</keyword>
<dbReference type="GO" id="GO:0004719">
    <property type="term" value="F:protein-L-isoaspartate (D-aspartate) O-methyltransferase activity"/>
    <property type="evidence" value="ECO:0007669"/>
    <property type="project" value="UniProtKB-UniRule"/>
</dbReference>
<dbReference type="KEGG" id="bvo:Pan97_17300"/>
<organism evidence="10 11">
    <name type="scientific">Bremerella volcania</name>
    <dbReference type="NCBI Taxonomy" id="2527984"/>
    <lineage>
        <taxon>Bacteria</taxon>
        <taxon>Pseudomonadati</taxon>
        <taxon>Planctomycetota</taxon>
        <taxon>Planctomycetia</taxon>
        <taxon>Pirellulales</taxon>
        <taxon>Pirellulaceae</taxon>
        <taxon>Bremerella</taxon>
    </lineage>
</organism>
<gene>
    <name evidence="10" type="primary">pcm_1</name>
    <name evidence="7" type="synonym">pcm</name>
    <name evidence="10" type="ORF">Pan97_17300</name>
</gene>
<evidence type="ECO:0000256" key="6">
    <source>
        <dbReference type="ARBA" id="ARBA00022691"/>
    </source>
</evidence>
<comment type="subcellular location">
    <subcellularLocation>
        <location evidence="1 7">Cytoplasm</location>
    </subcellularLocation>
</comment>
<evidence type="ECO:0000256" key="8">
    <source>
        <dbReference type="SAM" id="MobiDB-lite"/>
    </source>
</evidence>
<dbReference type="OrthoDB" id="9772751at2"/>
<evidence type="ECO:0000256" key="9">
    <source>
        <dbReference type="SAM" id="SignalP"/>
    </source>
</evidence>
<keyword evidence="3 7" id="KW-0963">Cytoplasm</keyword>
<evidence type="ECO:0000313" key="10">
    <source>
        <dbReference type="EMBL" id="QDU74717.1"/>
    </source>
</evidence>
<evidence type="ECO:0000256" key="4">
    <source>
        <dbReference type="ARBA" id="ARBA00022603"/>
    </source>
</evidence>
<proteinExistence type="inferred from homology"/>
<dbReference type="HAMAP" id="MF_00090">
    <property type="entry name" value="PIMT"/>
    <property type="match status" value="1"/>
</dbReference>
<dbReference type="GO" id="GO:0030091">
    <property type="term" value="P:protein repair"/>
    <property type="evidence" value="ECO:0007669"/>
    <property type="project" value="UniProtKB-UniRule"/>
</dbReference>
<comment type="function">
    <text evidence="7">Catalyzes the methyl esterification of L-isoaspartyl residues in peptides and proteins that result from spontaneous decomposition of normal L-aspartyl and L-asparaginyl residues. It plays a role in the repair and/or degradation of damaged proteins.</text>
</comment>
<evidence type="ECO:0000256" key="2">
    <source>
        <dbReference type="ARBA" id="ARBA00005369"/>
    </source>
</evidence>
<dbReference type="Gene3D" id="3.40.50.150">
    <property type="entry name" value="Vaccinia Virus protein VP39"/>
    <property type="match status" value="1"/>
</dbReference>
<keyword evidence="6 7" id="KW-0949">S-adenosyl-L-methionine</keyword>
<dbReference type="AlphaFoldDB" id="A0A518C674"/>
<dbReference type="SUPFAM" id="SSF53335">
    <property type="entry name" value="S-adenosyl-L-methionine-dependent methyltransferases"/>
    <property type="match status" value="1"/>
</dbReference>
<dbReference type="NCBIfam" id="NF001453">
    <property type="entry name" value="PRK00312.1"/>
    <property type="match status" value="1"/>
</dbReference>
<sequence length="407" mass="45148" precursor="true">MTRMNRRTIWSAIVALVSLPLISTAQARDPYEAARNELVETAIIANGVKDPRVIASIRNTPRHEFVSANQRQQAYFDMALPIGEDQTISSPFIVAYMTESLDPKPTDKVLEIGTGSGYQAAVLSPLVKQVFSIEIKEPLGRKAARTLKRLNYDNVYTKVGDGYLGWPQYAPFDKIIVTCSPENVPKPLVDQLKEGGLMVIPVGERYQQTLVLFTKKDGKLEAQPLRPTLFVPMTGEAEARRKVKPDPANPRLENGDFEQKLSEDGSVPGWYYQRQLELVEDTSSPGGTQCLKLSNEDPGRVALVLQGLALDGRQVQRLKINGWVKTEGMGLGPDRTLAPMMVITFYDEQRRDLGKAALGPFIGSLDWHEVSKMVNVPPATREALFRVTNFGAVGTMYVDNLSIEASR</sequence>
<feature type="signal peptide" evidence="9">
    <location>
        <begin position="1"/>
        <end position="27"/>
    </location>
</feature>
<name>A0A518C674_9BACT</name>
<dbReference type="PANTHER" id="PTHR11579">
    <property type="entry name" value="PROTEIN-L-ISOASPARTATE O-METHYLTRANSFERASE"/>
    <property type="match status" value="1"/>
</dbReference>
<dbReference type="PROSITE" id="PS01279">
    <property type="entry name" value="PCMT"/>
    <property type="match status" value="1"/>
</dbReference>